<gene>
    <name evidence="1" type="ORF">AX774_g7439</name>
</gene>
<dbReference type="AlphaFoldDB" id="A0A1R1PE21"/>
<sequence length="103" mass="11405">MGGQLHNSALPSEPPPEYHLFDEETVDREEEEEVTSYSLIYPNHPDETSEMFSSIISVRSIELSESVGNVLSFQTASLVLSSDDGSSTLDEPFDTKLSSTMLF</sequence>
<proteinExistence type="predicted"/>
<organism evidence="1 2">
    <name type="scientific">Zancudomyces culisetae</name>
    <name type="common">Gut fungus</name>
    <name type="synonym">Smittium culisetae</name>
    <dbReference type="NCBI Taxonomy" id="1213189"/>
    <lineage>
        <taxon>Eukaryota</taxon>
        <taxon>Fungi</taxon>
        <taxon>Fungi incertae sedis</taxon>
        <taxon>Zoopagomycota</taxon>
        <taxon>Kickxellomycotina</taxon>
        <taxon>Harpellomycetes</taxon>
        <taxon>Harpellales</taxon>
        <taxon>Legeriomycetaceae</taxon>
        <taxon>Zancudomyces</taxon>
    </lineage>
</organism>
<evidence type="ECO:0000313" key="2">
    <source>
        <dbReference type="Proteomes" id="UP000188320"/>
    </source>
</evidence>
<keyword evidence="2" id="KW-1185">Reference proteome</keyword>
<protein>
    <submittedName>
        <fullName evidence="1">Uncharacterized protein</fullName>
    </submittedName>
</protein>
<reference evidence="2" key="1">
    <citation type="submission" date="2017-01" db="EMBL/GenBank/DDBJ databases">
        <authorList>
            <person name="Wang Y."/>
            <person name="White M."/>
            <person name="Kvist S."/>
            <person name="Moncalvo J.-M."/>
        </authorList>
    </citation>
    <scope>NUCLEOTIDE SEQUENCE [LARGE SCALE GENOMIC DNA]</scope>
    <source>
        <strain evidence="2">COL-18-3</strain>
    </source>
</reference>
<dbReference type="EMBL" id="LSSK01001651">
    <property type="protein sequence ID" value="OMH79153.1"/>
    <property type="molecule type" value="Genomic_DNA"/>
</dbReference>
<accession>A0A1R1PE21</accession>
<dbReference type="Proteomes" id="UP000188320">
    <property type="component" value="Unassembled WGS sequence"/>
</dbReference>
<name>A0A1R1PE21_ZANCU</name>
<comment type="caution">
    <text evidence="1">The sequence shown here is derived from an EMBL/GenBank/DDBJ whole genome shotgun (WGS) entry which is preliminary data.</text>
</comment>
<evidence type="ECO:0000313" key="1">
    <source>
        <dbReference type="EMBL" id="OMH79153.1"/>
    </source>
</evidence>